<organism evidence="6">
    <name type="scientific">Caldithrix abyssi</name>
    <dbReference type="NCBI Taxonomy" id="187145"/>
    <lineage>
        <taxon>Bacteria</taxon>
        <taxon>Pseudomonadati</taxon>
        <taxon>Calditrichota</taxon>
        <taxon>Calditrichia</taxon>
        <taxon>Calditrichales</taxon>
        <taxon>Calditrichaceae</taxon>
        <taxon>Caldithrix</taxon>
    </lineage>
</organism>
<sequence>KVVLYDTRLTFPFLSQGAPVKRNNAVLNFLENIDWDVLTVSGEDVLYFREIPAYIDNVNTELYIDESSPGLHFSGILNEGTFKVSGRISSSRGRLEYLDQTFRVDFFQAEFTQNSPYPIISGQAWTTIRDSIGAIPKTIYLKLYAIDRETHQEKQQGSWEDFKFKLVSADPKIGESQELVLADLGFSVGNIADKVTSVGGAVTEKYLFRPLFRPLERAIERNLGIDMVRFNSNIARNLFYSSIGFGKNSFNRSTPLINPFNTQTPYLFLMQSSEITLGKYLTQNLFFTYTGQLVSFYDQSRPSFDINHSFGLEYRFLRNILLEIEYDRELMGYYKIQNQKQYLEDIKIRLRHSFTF</sequence>
<protein>
    <recommendedName>
        <fullName evidence="5">Translocation and assembly module TamB C-terminal domain-containing protein</fullName>
    </recommendedName>
</protein>
<dbReference type="Pfam" id="PF04357">
    <property type="entry name" value="TamB"/>
    <property type="match status" value="1"/>
</dbReference>
<dbReference type="GO" id="GO:0005886">
    <property type="term" value="C:plasma membrane"/>
    <property type="evidence" value="ECO:0007669"/>
    <property type="project" value="InterPro"/>
</dbReference>
<evidence type="ECO:0000256" key="2">
    <source>
        <dbReference type="ARBA" id="ARBA00022692"/>
    </source>
</evidence>
<gene>
    <name evidence="6" type="ORF">ENL21_05020</name>
</gene>
<dbReference type="EMBL" id="DRTD01000371">
    <property type="protein sequence ID" value="HHE55122.1"/>
    <property type="molecule type" value="Genomic_DNA"/>
</dbReference>
<reference evidence="6" key="1">
    <citation type="journal article" date="2020" name="mSystems">
        <title>Genome- and Community-Level Interaction Insights into Carbon Utilization and Element Cycling Functions of Hydrothermarchaeota in Hydrothermal Sediment.</title>
        <authorList>
            <person name="Zhou Z."/>
            <person name="Liu Y."/>
            <person name="Xu W."/>
            <person name="Pan J."/>
            <person name="Luo Z.H."/>
            <person name="Li M."/>
        </authorList>
    </citation>
    <scope>NUCLEOTIDE SEQUENCE [LARGE SCALE GENOMIC DNA]</scope>
    <source>
        <strain evidence="6">HyVt-76</strain>
    </source>
</reference>
<keyword evidence="4" id="KW-0472">Membrane</keyword>
<evidence type="ECO:0000259" key="5">
    <source>
        <dbReference type="Pfam" id="PF04357"/>
    </source>
</evidence>
<dbReference type="AlphaFoldDB" id="A0A7V5LIV7"/>
<name>A0A7V5LIV7_CALAY</name>
<dbReference type="GO" id="GO:0009306">
    <property type="term" value="P:protein secretion"/>
    <property type="evidence" value="ECO:0007669"/>
    <property type="project" value="InterPro"/>
</dbReference>
<comment type="caution">
    <text evidence="6">The sequence shown here is derived from an EMBL/GenBank/DDBJ whole genome shotgun (WGS) entry which is preliminary data.</text>
</comment>
<feature type="non-terminal residue" evidence="6">
    <location>
        <position position="1"/>
    </location>
</feature>
<evidence type="ECO:0000313" key="6">
    <source>
        <dbReference type="EMBL" id="HHE55122.1"/>
    </source>
</evidence>
<accession>A0A7V5LIV7</accession>
<evidence type="ECO:0000256" key="1">
    <source>
        <dbReference type="ARBA" id="ARBA00004167"/>
    </source>
</evidence>
<dbReference type="Proteomes" id="UP000886111">
    <property type="component" value="Unassembled WGS sequence"/>
</dbReference>
<dbReference type="InterPro" id="IPR007452">
    <property type="entry name" value="TamB_C"/>
</dbReference>
<proteinExistence type="predicted"/>
<evidence type="ECO:0000256" key="4">
    <source>
        <dbReference type="ARBA" id="ARBA00023136"/>
    </source>
</evidence>
<evidence type="ECO:0000256" key="3">
    <source>
        <dbReference type="ARBA" id="ARBA00022989"/>
    </source>
</evidence>
<comment type="subcellular location">
    <subcellularLocation>
        <location evidence="1">Membrane</location>
        <topology evidence="1">Single-pass membrane protein</topology>
    </subcellularLocation>
</comment>
<feature type="domain" description="Translocation and assembly module TamB C-terminal" evidence="5">
    <location>
        <begin position="79"/>
        <end position="329"/>
    </location>
</feature>
<keyword evidence="2" id="KW-0812">Transmembrane</keyword>
<keyword evidence="3" id="KW-1133">Transmembrane helix</keyword>